<proteinExistence type="predicted"/>
<gene>
    <name evidence="2" type="ORF">DdX_15808</name>
</gene>
<dbReference type="EMBL" id="JAKKPZ010000108">
    <property type="protein sequence ID" value="KAI1701941.1"/>
    <property type="molecule type" value="Genomic_DNA"/>
</dbReference>
<sequence length="111" mass="12446">MALTLILALSTLLLLDCVFSVPVDVIIKVKKRGETKVFKTFELRIDKNKTVGDLKRELLDQKDRNDNPILPNASFEEGLTITTGKVHGDSEHLKDFIHNSNANTVQVIMKS</sequence>
<comment type="caution">
    <text evidence="2">The sequence shown here is derived from an EMBL/GenBank/DDBJ whole genome shotgun (WGS) entry which is preliminary data.</text>
</comment>
<evidence type="ECO:0000313" key="2">
    <source>
        <dbReference type="EMBL" id="KAI1701941.1"/>
    </source>
</evidence>
<feature type="signal peptide" evidence="1">
    <location>
        <begin position="1"/>
        <end position="20"/>
    </location>
</feature>
<keyword evidence="3" id="KW-1185">Reference proteome</keyword>
<dbReference type="Proteomes" id="UP001201812">
    <property type="component" value="Unassembled WGS sequence"/>
</dbReference>
<evidence type="ECO:0008006" key="4">
    <source>
        <dbReference type="Google" id="ProtNLM"/>
    </source>
</evidence>
<organism evidence="2 3">
    <name type="scientific">Ditylenchus destructor</name>
    <dbReference type="NCBI Taxonomy" id="166010"/>
    <lineage>
        <taxon>Eukaryota</taxon>
        <taxon>Metazoa</taxon>
        <taxon>Ecdysozoa</taxon>
        <taxon>Nematoda</taxon>
        <taxon>Chromadorea</taxon>
        <taxon>Rhabditida</taxon>
        <taxon>Tylenchina</taxon>
        <taxon>Tylenchomorpha</taxon>
        <taxon>Sphaerularioidea</taxon>
        <taxon>Anguinidae</taxon>
        <taxon>Anguininae</taxon>
        <taxon>Ditylenchus</taxon>
    </lineage>
</organism>
<feature type="chain" id="PRO_5041901488" description="Ubiquitin-like domain-containing protein" evidence="1">
    <location>
        <begin position="21"/>
        <end position="111"/>
    </location>
</feature>
<protein>
    <recommendedName>
        <fullName evidence="4">Ubiquitin-like domain-containing protein</fullName>
    </recommendedName>
</protein>
<reference evidence="2" key="1">
    <citation type="submission" date="2022-01" db="EMBL/GenBank/DDBJ databases">
        <title>Genome Sequence Resource for Two Populations of Ditylenchus destructor, the Migratory Endoparasitic Phytonematode.</title>
        <authorList>
            <person name="Zhang H."/>
            <person name="Lin R."/>
            <person name="Xie B."/>
        </authorList>
    </citation>
    <scope>NUCLEOTIDE SEQUENCE</scope>
    <source>
        <strain evidence="2">BazhouSP</strain>
    </source>
</reference>
<dbReference type="AlphaFoldDB" id="A0AAD4MQ78"/>
<name>A0AAD4MQ78_9BILA</name>
<evidence type="ECO:0000256" key="1">
    <source>
        <dbReference type="SAM" id="SignalP"/>
    </source>
</evidence>
<evidence type="ECO:0000313" key="3">
    <source>
        <dbReference type="Proteomes" id="UP001201812"/>
    </source>
</evidence>
<keyword evidence="1" id="KW-0732">Signal</keyword>
<accession>A0AAD4MQ78</accession>